<evidence type="ECO:0000313" key="2">
    <source>
        <dbReference type="EMBL" id="KXB00013.1"/>
    </source>
</evidence>
<comment type="caution">
    <text evidence="2">The sequence shown here is derived from an EMBL/GenBank/DDBJ whole genome shotgun (WGS) entry which is preliminary data.</text>
</comment>
<feature type="transmembrane region" description="Helical" evidence="1">
    <location>
        <begin position="32"/>
        <end position="52"/>
    </location>
</feature>
<keyword evidence="1" id="KW-1133">Transmembrane helix</keyword>
<evidence type="ECO:0000313" key="3">
    <source>
        <dbReference type="Proteomes" id="UP000070520"/>
    </source>
</evidence>
<name>A0A133V0Q2_9EURY</name>
<protein>
    <submittedName>
        <fullName evidence="2">Uncharacterized protein</fullName>
    </submittedName>
</protein>
<proteinExistence type="predicted"/>
<sequence length="118" mass="13264">MDFTILLMPGEFLARRFDSNYKKFAEKTERRGGVTVVGVLLEYSLAIMVGLITGLISLVWPVLVLLAAYPLLVMGEPWAWRKYYGQIARDVGVMGAFLANLDMIYMFAIGYLTGMMVL</sequence>
<organism evidence="2 3">
    <name type="scientific">candidate division MSBL1 archaeon SCGC-AAA261C02</name>
    <dbReference type="NCBI Taxonomy" id="1698272"/>
    <lineage>
        <taxon>Archaea</taxon>
        <taxon>Methanobacteriati</taxon>
        <taxon>Methanobacteriota</taxon>
        <taxon>candidate division MSBL1</taxon>
    </lineage>
</organism>
<feature type="transmembrane region" description="Helical" evidence="1">
    <location>
        <begin position="91"/>
        <end position="112"/>
    </location>
</feature>
<keyword evidence="1" id="KW-0812">Transmembrane</keyword>
<dbReference type="EMBL" id="LHXW01000016">
    <property type="protein sequence ID" value="KXB00013.1"/>
    <property type="molecule type" value="Genomic_DNA"/>
</dbReference>
<reference evidence="2 3" key="1">
    <citation type="journal article" date="2016" name="Sci. Rep.">
        <title>Metabolic traits of an uncultured archaeal lineage -MSBL1- from brine pools of the Red Sea.</title>
        <authorList>
            <person name="Mwirichia R."/>
            <person name="Alam I."/>
            <person name="Rashid M."/>
            <person name="Vinu M."/>
            <person name="Ba-Alawi W."/>
            <person name="Anthony Kamau A."/>
            <person name="Kamanda Ngugi D."/>
            <person name="Goker M."/>
            <person name="Klenk H.P."/>
            <person name="Bajic V."/>
            <person name="Stingl U."/>
        </authorList>
    </citation>
    <scope>NUCLEOTIDE SEQUENCE [LARGE SCALE GENOMIC DNA]</scope>
    <source>
        <strain evidence="2">SCGC-AAA261C02</strain>
    </source>
</reference>
<dbReference type="Proteomes" id="UP000070520">
    <property type="component" value="Unassembled WGS sequence"/>
</dbReference>
<gene>
    <name evidence="2" type="ORF">AKJ42_01900</name>
</gene>
<feature type="transmembrane region" description="Helical" evidence="1">
    <location>
        <begin position="58"/>
        <end position="79"/>
    </location>
</feature>
<dbReference type="AlphaFoldDB" id="A0A133V0Q2"/>
<keyword evidence="1" id="KW-0472">Membrane</keyword>
<keyword evidence="3" id="KW-1185">Reference proteome</keyword>
<accession>A0A133V0Q2</accession>
<evidence type="ECO:0000256" key="1">
    <source>
        <dbReference type="SAM" id="Phobius"/>
    </source>
</evidence>